<dbReference type="PANTHER" id="PTHR23131:SF4">
    <property type="entry name" value="METALLO-BETA-LACTAMASE SUPERFAMILY POTEIN"/>
    <property type="match status" value="1"/>
</dbReference>
<evidence type="ECO:0000313" key="3">
    <source>
        <dbReference type="Proteomes" id="UP001280629"/>
    </source>
</evidence>
<dbReference type="Pfam" id="PF00753">
    <property type="entry name" value="Lactamase_B"/>
    <property type="match status" value="1"/>
</dbReference>
<dbReference type="RefSeq" id="WP_317936953.1">
    <property type="nucleotide sequence ID" value="NZ_JAUBDH010000012.1"/>
</dbReference>
<dbReference type="Gene3D" id="3.60.15.10">
    <property type="entry name" value="Ribonuclease Z/Hydroxyacylglutathione hydrolase-like"/>
    <property type="match status" value="1"/>
</dbReference>
<keyword evidence="3" id="KW-1185">Reference proteome</keyword>
<proteinExistence type="predicted"/>
<name>A0ABU4G2V5_9BACL</name>
<reference evidence="2 3" key="1">
    <citation type="submission" date="2023-06" db="EMBL/GenBank/DDBJ databases">
        <title>Sporosarcina sp. nov., isolated from Korean traditional fermented seafood 'Jeotgal'.</title>
        <authorList>
            <person name="Yang A.-I."/>
            <person name="Shin N.-R."/>
        </authorList>
    </citation>
    <scope>NUCLEOTIDE SEQUENCE [LARGE SCALE GENOMIC DNA]</scope>
    <source>
        <strain evidence="2 3">KCTC3840</strain>
    </source>
</reference>
<dbReference type="SMART" id="SM00849">
    <property type="entry name" value="Lactamase_B"/>
    <property type="match status" value="1"/>
</dbReference>
<dbReference type="InterPro" id="IPR050662">
    <property type="entry name" value="Sec-metab_biosynth-thioest"/>
</dbReference>
<evidence type="ECO:0000313" key="2">
    <source>
        <dbReference type="EMBL" id="MDW0111306.1"/>
    </source>
</evidence>
<dbReference type="SUPFAM" id="SSF56281">
    <property type="entry name" value="Metallo-hydrolase/oxidoreductase"/>
    <property type="match status" value="1"/>
</dbReference>
<evidence type="ECO:0000259" key="1">
    <source>
        <dbReference type="SMART" id="SM00849"/>
    </source>
</evidence>
<dbReference type="InterPro" id="IPR036866">
    <property type="entry name" value="RibonucZ/Hydroxyglut_hydro"/>
</dbReference>
<organism evidence="2 3">
    <name type="scientific">Sporosarcina aquimarina</name>
    <dbReference type="NCBI Taxonomy" id="114975"/>
    <lineage>
        <taxon>Bacteria</taxon>
        <taxon>Bacillati</taxon>
        <taxon>Bacillota</taxon>
        <taxon>Bacilli</taxon>
        <taxon>Bacillales</taxon>
        <taxon>Caryophanaceae</taxon>
        <taxon>Sporosarcina</taxon>
    </lineage>
</organism>
<gene>
    <name evidence="2" type="ORF">QT716_14875</name>
</gene>
<dbReference type="InterPro" id="IPR001279">
    <property type="entry name" value="Metallo-B-lactamas"/>
</dbReference>
<dbReference type="PANTHER" id="PTHR23131">
    <property type="entry name" value="ENDORIBONUCLEASE LACTB2"/>
    <property type="match status" value="1"/>
</dbReference>
<dbReference type="EMBL" id="JAUBDH010000012">
    <property type="protein sequence ID" value="MDW0111306.1"/>
    <property type="molecule type" value="Genomic_DNA"/>
</dbReference>
<dbReference type="Proteomes" id="UP001280629">
    <property type="component" value="Unassembled WGS sequence"/>
</dbReference>
<comment type="caution">
    <text evidence="2">The sequence shown here is derived from an EMBL/GenBank/DDBJ whole genome shotgun (WGS) entry which is preliminary data.</text>
</comment>
<feature type="domain" description="Metallo-beta-lactamase" evidence="1">
    <location>
        <begin position="15"/>
        <end position="227"/>
    </location>
</feature>
<sequence length="314" mass="35534">MIQQLIIPTPYAVGDVNAFLVKEEALSLFDAGPRTPEGLEAIKQGLAQAGYKLEDIEQVILTHHHPDHSGWADAFPNATLLGHEYNNLWLTRDPSFIEFHDQFYMDRFIEQGVPEKALGIVKKMKRAADFIANRPLDSLLKEGDEIPGHPGWKVLETLGHAQSHLSFWNPSTNELIGGDLLLAKVSSNPLVEPPLNPEESRPKTLLQYNDSLRRLQELPIQAVYSGHGDPVTGIHDLVEQRLEKQHDRAMKVYQMLNEGPKSVFELTVELFPSAYKRELGLTLSETLGQMDYLMDINKVKRNTDEQGIHRYEQS</sequence>
<accession>A0ABU4G2V5</accession>
<protein>
    <submittedName>
        <fullName evidence="2">MBL fold metallo-hydrolase</fullName>
    </submittedName>
</protein>